<feature type="domain" description="HPt" evidence="1">
    <location>
        <begin position="24"/>
        <end position="96"/>
    </location>
</feature>
<evidence type="ECO:0000313" key="3">
    <source>
        <dbReference type="Proteomes" id="UP000278962"/>
    </source>
</evidence>
<dbReference type="OrthoDB" id="3734132at2"/>
<protein>
    <submittedName>
        <fullName evidence="2">Hpt domain-containing protein</fullName>
    </submittedName>
</protein>
<dbReference type="InterPro" id="IPR036641">
    <property type="entry name" value="HPT_dom_sf"/>
</dbReference>
<keyword evidence="3" id="KW-1185">Reference proteome</keyword>
<organism evidence="2 3">
    <name type="scientific">Solirubrobacter pauli</name>
    <dbReference type="NCBI Taxonomy" id="166793"/>
    <lineage>
        <taxon>Bacteria</taxon>
        <taxon>Bacillati</taxon>
        <taxon>Actinomycetota</taxon>
        <taxon>Thermoleophilia</taxon>
        <taxon>Solirubrobacterales</taxon>
        <taxon>Solirubrobacteraceae</taxon>
        <taxon>Solirubrobacter</taxon>
    </lineage>
</organism>
<dbReference type="GO" id="GO:0000160">
    <property type="term" value="P:phosphorelay signal transduction system"/>
    <property type="evidence" value="ECO:0007669"/>
    <property type="project" value="InterPro"/>
</dbReference>
<dbReference type="Proteomes" id="UP000278962">
    <property type="component" value="Unassembled WGS sequence"/>
</dbReference>
<dbReference type="AlphaFoldDB" id="A0A660LF76"/>
<evidence type="ECO:0000259" key="1">
    <source>
        <dbReference type="Pfam" id="PF01627"/>
    </source>
</evidence>
<name>A0A660LF76_9ACTN</name>
<dbReference type="EMBL" id="RBIL01000001">
    <property type="protein sequence ID" value="RKQ91574.1"/>
    <property type="molecule type" value="Genomic_DNA"/>
</dbReference>
<dbReference type="RefSeq" id="WP_121249302.1">
    <property type="nucleotide sequence ID" value="NZ_RBIL01000001.1"/>
</dbReference>
<dbReference type="InterPro" id="IPR008207">
    <property type="entry name" value="Sig_transdc_His_kin_Hpt_dom"/>
</dbReference>
<evidence type="ECO:0000313" key="2">
    <source>
        <dbReference type="EMBL" id="RKQ91574.1"/>
    </source>
</evidence>
<dbReference type="SUPFAM" id="SSF47226">
    <property type="entry name" value="Histidine-containing phosphotransfer domain, HPT domain"/>
    <property type="match status" value="1"/>
</dbReference>
<dbReference type="Pfam" id="PF01627">
    <property type="entry name" value="Hpt"/>
    <property type="match status" value="1"/>
</dbReference>
<accession>A0A660LF76</accession>
<reference evidence="2 3" key="1">
    <citation type="submission" date="2018-10" db="EMBL/GenBank/DDBJ databases">
        <title>Genomic Encyclopedia of Archaeal and Bacterial Type Strains, Phase II (KMG-II): from individual species to whole genera.</title>
        <authorList>
            <person name="Goeker M."/>
        </authorList>
    </citation>
    <scope>NUCLEOTIDE SEQUENCE [LARGE SCALE GENOMIC DNA]</scope>
    <source>
        <strain evidence="2 3">DSM 14954</strain>
    </source>
</reference>
<proteinExistence type="predicted"/>
<gene>
    <name evidence="2" type="ORF">C8N24_1397</name>
</gene>
<comment type="caution">
    <text evidence="2">The sequence shown here is derived from an EMBL/GenBank/DDBJ whole genome shotgun (WGS) entry which is preliminary data.</text>
</comment>
<sequence length="97" mass="10343">MQEADELQAVIAAMFASARPRLLARVEALEAAVTADLREPERAEALIQAHTLVGTLGTFGRPEASDAARLAESGLESRDRDVVCAAVERLRAEIEAG</sequence>